<evidence type="ECO:0000256" key="2">
    <source>
        <dbReference type="ARBA" id="ARBA00008835"/>
    </source>
</evidence>
<dbReference type="InterPro" id="IPR042194">
    <property type="entry name" value="FHIPEP_1"/>
</dbReference>
<keyword evidence="5 7" id="KW-1133">Transmembrane helix</keyword>
<dbReference type="Gene3D" id="3.40.30.60">
    <property type="entry name" value="FHIPEP family, domain 1"/>
    <property type="match status" value="1"/>
</dbReference>
<dbReference type="Gene3D" id="3.40.50.12790">
    <property type="entry name" value="FHIPEP family, domain 4"/>
    <property type="match status" value="1"/>
</dbReference>
<keyword evidence="7" id="KW-1005">Bacterial flagellum biogenesis</keyword>
<evidence type="ECO:0000256" key="4">
    <source>
        <dbReference type="ARBA" id="ARBA00022692"/>
    </source>
</evidence>
<keyword evidence="6 7" id="KW-0472">Membrane</keyword>
<sequence>MDVKATLGQVKQLRLSSFKGIGTPMLVLAALAMIVLPIPPFLLDVLFSFNIALALIVLLVAIYTDRPLDFAAFPTVLLVATLLRLALNVASTRVVLLEGHNGGDAAGKVIEAFGSVVIGGNYAVGLVVFIILIIINFAVVTKGAGRIAEVSARFTLDAMPGKQMAIDADLNAGIINQDQARTRRAEVTREADFYGAMDGASKFVKGDAIAGIMILVINILGGFIIGIVQHGLTFSQAVEIYTLLTIGDGLVAQIPGLLLSIAAALMVTRQNESGDMGQMLISQMFDSHKSLSIAAGVLFVMGIVPGMPHMAFLGFAAITGGAAYFVYKRNEAKRTKALEQVKTGPTEKLEREPKELSWDDVHHVDTIGLEVGYRLIPLVDKGQGGELLSRIKGVRKKLSQELGFLVPAVHIRDNLDLSPNAYRISLMGVVVGEADIRHDCELAINPGQVYGKLDGIETRDPAFGLEAVWIAPELREHAQTLGYTVVDAATVVATHISQILTNNAAKLLGYEEVQQLMDMLAKHSPKLVDGFIPDVMPLGNVVKVMQNLLNEGVSVRDLRTIVQTLLEYGTKSNDTEVLTAAVRIALKRMIVQEISGPELEIPVITLAPELEQMLHQSMQATGGDGPNIEPGLAERMQQSLADAAQKQEMVGQPAILLTSGMLRATLSRFVKYTIPNLRVISYQEIPDEKQIRIVSAVGQ</sequence>
<dbReference type="GO" id="GO:0005886">
    <property type="term" value="C:plasma membrane"/>
    <property type="evidence" value="ECO:0007669"/>
    <property type="project" value="UniProtKB-SubCell"/>
</dbReference>
<dbReference type="RefSeq" id="WP_023267142.1">
    <property type="nucleotide sequence ID" value="NZ_BSOL01000009.1"/>
</dbReference>
<comment type="subcellular location">
    <subcellularLocation>
        <location evidence="1 7">Cell membrane</location>
        <topology evidence="1 7">Multi-pass membrane protein</topology>
    </subcellularLocation>
</comment>
<keyword evidence="7" id="KW-1006">Bacterial flagellum protein export</keyword>
<dbReference type="Pfam" id="PF00771">
    <property type="entry name" value="FHIPEP"/>
    <property type="match status" value="1"/>
</dbReference>
<feature type="transmembrane region" description="Helical" evidence="7">
    <location>
        <begin position="122"/>
        <end position="140"/>
    </location>
</feature>
<dbReference type="InterPro" id="IPR042196">
    <property type="entry name" value="FHIPEP_4"/>
</dbReference>
<keyword evidence="7" id="KW-0653">Protein transport</keyword>
<organism evidence="8 9">
    <name type="scientific">Shewanella decolorationis</name>
    <dbReference type="NCBI Taxonomy" id="256839"/>
    <lineage>
        <taxon>Bacteria</taxon>
        <taxon>Pseudomonadati</taxon>
        <taxon>Pseudomonadota</taxon>
        <taxon>Gammaproteobacteria</taxon>
        <taxon>Alteromonadales</taxon>
        <taxon>Shewanellaceae</taxon>
        <taxon>Shewanella</taxon>
    </lineage>
</organism>
<feature type="transmembrane region" description="Helical" evidence="7">
    <location>
        <begin position="21"/>
        <end position="39"/>
    </location>
</feature>
<keyword evidence="8" id="KW-0969">Cilium</keyword>
<dbReference type="AlphaFoldDB" id="A0A5B8QWQ9"/>
<evidence type="ECO:0000256" key="6">
    <source>
        <dbReference type="ARBA" id="ARBA00023136"/>
    </source>
</evidence>
<evidence type="ECO:0000313" key="9">
    <source>
        <dbReference type="Proteomes" id="UP000321124"/>
    </source>
</evidence>
<feature type="transmembrane region" description="Helical" evidence="7">
    <location>
        <begin position="208"/>
        <end position="228"/>
    </location>
</feature>
<feature type="transmembrane region" description="Helical" evidence="7">
    <location>
        <begin position="45"/>
        <end position="63"/>
    </location>
</feature>
<dbReference type="Proteomes" id="UP000321124">
    <property type="component" value="Chromosome"/>
</dbReference>
<dbReference type="InterPro" id="IPR006301">
    <property type="entry name" value="FlhA"/>
</dbReference>
<evidence type="ECO:0000256" key="3">
    <source>
        <dbReference type="ARBA" id="ARBA00022475"/>
    </source>
</evidence>
<protein>
    <recommendedName>
        <fullName evidence="7">Flagellar biosynthesis protein FlhA</fullName>
    </recommendedName>
</protein>
<feature type="transmembrane region" description="Helical" evidence="7">
    <location>
        <begin position="70"/>
        <end position="87"/>
    </location>
</feature>
<gene>
    <name evidence="7 8" type="primary">flhA</name>
    <name evidence="8" type="ORF">D0436_07720</name>
</gene>
<dbReference type="PANTHER" id="PTHR30161">
    <property type="entry name" value="FLAGELLAR EXPORT PROTEIN, MEMBRANE FLHA SUBUNIT-RELATED"/>
    <property type="match status" value="1"/>
</dbReference>
<evidence type="ECO:0000256" key="5">
    <source>
        <dbReference type="ARBA" id="ARBA00022989"/>
    </source>
</evidence>
<dbReference type="GO" id="GO:0044780">
    <property type="term" value="P:bacterial-type flagellum assembly"/>
    <property type="evidence" value="ECO:0007669"/>
    <property type="project" value="InterPro"/>
</dbReference>
<feature type="transmembrane region" description="Helical" evidence="7">
    <location>
        <begin position="240"/>
        <end position="267"/>
    </location>
</feature>
<accession>A0A5B8QWQ9</accession>
<comment type="function">
    <text evidence="7">Required for formation of the rod structure of the flagellar apparatus. Together with FliI and FliH, may constitute the export apparatus of flagellin.</text>
</comment>
<dbReference type="InterPro" id="IPR001712">
    <property type="entry name" value="T3SS_FHIPEP"/>
</dbReference>
<dbReference type="InterPro" id="IPR042193">
    <property type="entry name" value="FHIPEP_3"/>
</dbReference>
<keyword evidence="4 7" id="KW-0812">Transmembrane</keyword>
<feature type="transmembrane region" description="Helical" evidence="7">
    <location>
        <begin position="288"/>
        <end position="304"/>
    </location>
</feature>
<dbReference type="GO" id="GO:0009306">
    <property type="term" value="P:protein secretion"/>
    <property type="evidence" value="ECO:0007669"/>
    <property type="project" value="InterPro"/>
</dbReference>
<reference evidence="8 9" key="1">
    <citation type="journal article" date="2019" name="Ecotoxicol. Environ. Saf.">
        <title>Microbial characterization of heavy metal resistant bacterial strains isolated from an electroplating wastewater treatment plant.</title>
        <authorList>
            <person name="Cai X."/>
            <person name="Zheng X."/>
            <person name="Zhang D."/>
            <person name="Iqbal W."/>
            <person name="Liu C."/>
            <person name="Yang B."/>
            <person name="Zhao X."/>
            <person name="Lu X."/>
            <person name="Mao Y."/>
        </authorList>
    </citation>
    <scope>NUCLEOTIDE SEQUENCE [LARGE SCALE GENOMIC DNA]</scope>
    <source>
        <strain evidence="8 9">Ni1-3</strain>
    </source>
</reference>
<proteinExistence type="inferred from homology"/>
<keyword evidence="8" id="KW-0282">Flagellum</keyword>
<comment type="similarity">
    <text evidence="2 7">Belongs to the FHIPEP (flagella/HR/invasion proteins export pore) family.</text>
</comment>
<dbReference type="PIRSF" id="PIRSF005419">
    <property type="entry name" value="FlhA"/>
    <property type="match status" value="1"/>
</dbReference>
<feature type="transmembrane region" description="Helical" evidence="7">
    <location>
        <begin position="310"/>
        <end position="327"/>
    </location>
</feature>
<keyword evidence="7" id="KW-0813">Transport</keyword>
<dbReference type="PROSITE" id="PS00994">
    <property type="entry name" value="FHIPEP"/>
    <property type="match status" value="1"/>
</dbReference>
<dbReference type="PRINTS" id="PR00949">
    <property type="entry name" value="TYPE3IMAPROT"/>
</dbReference>
<evidence type="ECO:0000256" key="7">
    <source>
        <dbReference type="RuleBase" id="RU364093"/>
    </source>
</evidence>
<dbReference type="InterPro" id="IPR025505">
    <property type="entry name" value="FHIPEP_CS"/>
</dbReference>
<name>A0A5B8QWQ9_9GAMM</name>
<evidence type="ECO:0000256" key="1">
    <source>
        <dbReference type="ARBA" id="ARBA00004651"/>
    </source>
</evidence>
<dbReference type="EMBL" id="CP031775">
    <property type="protein sequence ID" value="QDZ90366.1"/>
    <property type="molecule type" value="Genomic_DNA"/>
</dbReference>
<dbReference type="Gene3D" id="1.10.8.540">
    <property type="entry name" value="FHIPEP family, domain 3"/>
    <property type="match status" value="1"/>
</dbReference>
<evidence type="ECO:0000313" key="8">
    <source>
        <dbReference type="EMBL" id="QDZ90366.1"/>
    </source>
</evidence>
<dbReference type="KEGG" id="sdeo:D0436_07720"/>
<keyword evidence="3 7" id="KW-1003">Cell membrane</keyword>
<keyword evidence="8" id="KW-0966">Cell projection</keyword>
<dbReference type="PANTHER" id="PTHR30161:SF1">
    <property type="entry name" value="FLAGELLAR BIOSYNTHESIS PROTEIN FLHA-RELATED"/>
    <property type="match status" value="1"/>
</dbReference>
<dbReference type="NCBIfam" id="TIGR01398">
    <property type="entry name" value="FlhA"/>
    <property type="match status" value="1"/>
</dbReference>